<evidence type="ECO:0000256" key="2">
    <source>
        <dbReference type="ARBA" id="ARBA00022723"/>
    </source>
</evidence>
<dbReference type="FunFam" id="3.40.390.10:FF:000074">
    <property type="entry name" value="Metalloprotease"/>
    <property type="match status" value="1"/>
</dbReference>
<dbReference type="SUPFAM" id="SSF55486">
    <property type="entry name" value="Metalloproteases ('zincins'), catalytic domain"/>
    <property type="match status" value="1"/>
</dbReference>
<dbReference type="GO" id="GO:0005758">
    <property type="term" value="C:mitochondrial intermembrane space"/>
    <property type="evidence" value="ECO:0007669"/>
    <property type="project" value="TreeGrafter"/>
</dbReference>
<dbReference type="InterPro" id="IPR001567">
    <property type="entry name" value="Pept_M3A_M3B_dom"/>
</dbReference>
<evidence type="ECO:0000313" key="8">
    <source>
        <dbReference type="EMBL" id="ROW03580.1"/>
    </source>
</evidence>
<comment type="similarity">
    <text evidence="6">Belongs to the peptidase M3 family.</text>
</comment>
<dbReference type="GO" id="GO:0004222">
    <property type="term" value="F:metalloendopeptidase activity"/>
    <property type="evidence" value="ECO:0007669"/>
    <property type="project" value="InterPro"/>
</dbReference>
<keyword evidence="5 6" id="KW-0482">Metalloprotease</keyword>
<dbReference type="Gene3D" id="1.20.1050.40">
    <property type="entry name" value="Endopeptidase. Chain P, domain 1"/>
    <property type="match status" value="1"/>
</dbReference>
<dbReference type="GO" id="GO:0006508">
    <property type="term" value="P:proteolysis"/>
    <property type="evidence" value="ECO:0007669"/>
    <property type="project" value="UniProtKB-KW"/>
</dbReference>
<dbReference type="PANTHER" id="PTHR11804">
    <property type="entry name" value="PROTEASE M3 THIMET OLIGOPEPTIDASE-RELATED"/>
    <property type="match status" value="1"/>
</dbReference>
<dbReference type="Gene3D" id="1.10.1370.40">
    <property type="match status" value="2"/>
</dbReference>
<evidence type="ECO:0000256" key="1">
    <source>
        <dbReference type="ARBA" id="ARBA00022670"/>
    </source>
</evidence>
<organism evidence="8 9">
    <name type="scientific">Cytospora leucostoma</name>
    <dbReference type="NCBI Taxonomy" id="1230097"/>
    <lineage>
        <taxon>Eukaryota</taxon>
        <taxon>Fungi</taxon>
        <taxon>Dikarya</taxon>
        <taxon>Ascomycota</taxon>
        <taxon>Pezizomycotina</taxon>
        <taxon>Sordariomycetes</taxon>
        <taxon>Sordariomycetidae</taxon>
        <taxon>Diaporthales</taxon>
        <taxon>Cytosporaceae</taxon>
        <taxon>Cytospora</taxon>
    </lineage>
</organism>
<dbReference type="InterPro" id="IPR045090">
    <property type="entry name" value="Pept_M3A_M3B"/>
</dbReference>
<name>A0A423WJU8_9PEZI</name>
<dbReference type="PANTHER" id="PTHR11804:SF84">
    <property type="entry name" value="SACCHAROLYSIN"/>
    <property type="match status" value="1"/>
</dbReference>
<dbReference type="InParanoid" id="A0A423WJU8"/>
<sequence>MTHHSGRLPPQLPPLFGTTPELLLQEAKDIVASTQAVWDKIVNEVSPEDATIENAILPVAHDENETMLRTDIIYFLATVHPDLDVREAAKDARRLIDEAKVDLYLSSDIFTLIDAVLKKTDQATTSPETYRYLLKFHAQFLRNGCDLEGPARDQFERDTKRLNVLMRQYKSNLDNDQTGIWVTRAELDGLPTDFVDSLRTGEGESQGLVWVNMKRPHWSRIPKFARSEDLFFWDHSFYENALHEKAAAIDISLISDYFEIRTVLENILRLYERLFDIQFELVTPERAEQLQGDNWKETTWQDNVFFYSVWDTGNQNAFLGYIYFDLHPRPGKYTHVGHYNLQKGFERQDGTRSYPSAALIFNYPEPSGSRPSLLNVGEVRSLFHEVGHGMHNILSVTKFARFHGPKVDRNFVETPSIFFENFLWTAHHIREVSCHYSYVTPEYSEVWQSAHPDEQNLPPKHLTDDLIQGVLSSRESSLNILRQFHFANYDLTVHDPSSRQELEETNFGVLYNKLWVKNVPSNGGEALGQGWEWAHGESSLRLMMGDSYDAGQFAYILGRMWAVDIFDTFFAADTTNKEAGRRYREMILKPGGSQPEWKTLTDYLGRLPKPDAFYRLFGIIEGES</sequence>
<evidence type="ECO:0000256" key="3">
    <source>
        <dbReference type="ARBA" id="ARBA00022801"/>
    </source>
</evidence>
<dbReference type="AlphaFoldDB" id="A0A423WJU8"/>
<proteinExistence type="inferred from homology"/>
<reference evidence="8 9" key="1">
    <citation type="submission" date="2015-09" db="EMBL/GenBank/DDBJ databases">
        <title>Host preference determinants of Valsa canker pathogens revealed by comparative genomics.</title>
        <authorList>
            <person name="Yin Z."/>
            <person name="Huang L."/>
        </authorList>
    </citation>
    <scope>NUCLEOTIDE SEQUENCE [LARGE SCALE GENOMIC DNA]</scope>
    <source>
        <strain evidence="8 9">SXYLt</strain>
    </source>
</reference>
<evidence type="ECO:0000256" key="5">
    <source>
        <dbReference type="ARBA" id="ARBA00023049"/>
    </source>
</evidence>
<feature type="domain" description="Peptidase M3A/M3B catalytic" evidence="7">
    <location>
        <begin position="228"/>
        <end position="618"/>
    </location>
</feature>
<dbReference type="Proteomes" id="UP000285146">
    <property type="component" value="Unassembled WGS sequence"/>
</dbReference>
<keyword evidence="1 6" id="KW-0645">Protease</keyword>
<dbReference type="OrthoDB" id="534666at2759"/>
<evidence type="ECO:0000313" key="9">
    <source>
        <dbReference type="Proteomes" id="UP000285146"/>
    </source>
</evidence>
<dbReference type="GO" id="GO:0006518">
    <property type="term" value="P:peptide metabolic process"/>
    <property type="evidence" value="ECO:0007669"/>
    <property type="project" value="TreeGrafter"/>
</dbReference>
<dbReference type="EMBL" id="LKEB01000049">
    <property type="protein sequence ID" value="ROW03580.1"/>
    <property type="molecule type" value="Genomic_DNA"/>
</dbReference>
<evidence type="ECO:0000256" key="6">
    <source>
        <dbReference type="RuleBase" id="RU003435"/>
    </source>
</evidence>
<accession>A0A423WJU8</accession>
<keyword evidence="9" id="KW-1185">Reference proteome</keyword>
<evidence type="ECO:0000256" key="4">
    <source>
        <dbReference type="ARBA" id="ARBA00022833"/>
    </source>
</evidence>
<keyword evidence="3 6" id="KW-0378">Hydrolase</keyword>
<comment type="caution">
    <text evidence="8">The sequence shown here is derived from an EMBL/GenBank/DDBJ whole genome shotgun (WGS) entry which is preliminary data.</text>
</comment>
<dbReference type="InterPro" id="IPR024080">
    <property type="entry name" value="Neurolysin/TOP_N"/>
</dbReference>
<protein>
    <recommendedName>
        <fullName evidence="7">Peptidase M3A/M3B catalytic domain-containing protein</fullName>
    </recommendedName>
</protein>
<comment type="cofactor">
    <cofactor evidence="6">
        <name>Zn(2+)</name>
        <dbReference type="ChEBI" id="CHEBI:29105"/>
    </cofactor>
    <text evidence="6">Binds 1 zinc ion.</text>
</comment>
<keyword evidence="4 6" id="KW-0862">Zinc</keyword>
<keyword evidence="2 6" id="KW-0479">Metal-binding</keyword>
<evidence type="ECO:0000259" key="7">
    <source>
        <dbReference type="Pfam" id="PF01432"/>
    </source>
</evidence>
<dbReference type="GO" id="GO:0046872">
    <property type="term" value="F:metal ion binding"/>
    <property type="evidence" value="ECO:0007669"/>
    <property type="project" value="UniProtKB-UniRule"/>
</dbReference>
<gene>
    <name evidence="8" type="ORF">VPNG_07189</name>
</gene>
<dbReference type="Pfam" id="PF01432">
    <property type="entry name" value="Peptidase_M3"/>
    <property type="match status" value="1"/>
</dbReference>